<dbReference type="PANTHER" id="PTHR10937:SF8">
    <property type="entry name" value="AMINOTRANSFERASE-RELATED"/>
    <property type="match status" value="1"/>
</dbReference>
<dbReference type="PANTHER" id="PTHR10937">
    <property type="entry name" value="GLUCOSAMINE--FRUCTOSE-6-PHOSPHATE AMINOTRANSFERASE, ISOMERIZING"/>
    <property type="match status" value="1"/>
</dbReference>
<dbReference type="PROSITE" id="PS51464">
    <property type="entry name" value="SIS"/>
    <property type="match status" value="2"/>
</dbReference>
<dbReference type="SUPFAM" id="SSF53697">
    <property type="entry name" value="SIS domain"/>
    <property type="match status" value="1"/>
</dbReference>
<keyword evidence="5" id="KW-1185">Reference proteome</keyword>
<gene>
    <name evidence="4" type="ORF">U1T56_19345</name>
</gene>
<feature type="domain" description="SIS" evidence="3">
    <location>
        <begin position="30"/>
        <end position="182"/>
    </location>
</feature>
<comment type="caution">
    <text evidence="4">The sequence shown here is derived from an EMBL/GenBank/DDBJ whole genome shotgun (WGS) entry which is preliminary data.</text>
</comment>
<sequence length="342" mass="35234">MTSLMLQETRAAPERVAALLAEDEERYAALAAALRRREPAFVATVARGSSDHAAAYLASLVGIRAGRVTASLPPSLVTRYGAELDLRHGFVVALSQSGASPDLVHTLAAARAGGAITAAIVNDTGSPLAQAAEHVLPQQAGPERSVAATKSVVATLAAAARLVATWQQDRALLTALARLPERLAAALTCDWTPALPVLERASCLYVVGRGPGLAVASETALKLKETTGLLAEALSAAEIRHGPKAVIGPGFPVLAYGLADPGGEDVRAFAAELAGVGAEVLLASATPVSAAGRPLPLPPPLHPLLDPIPALLAFYPLAAALARRRGRDPDRPRGLQKVTRTL</sequence>
<keyword evidence="1" id="KW-0032">Aminotransferase</keyword>
<protein>
    <submittedName>
        <fullName evidence="4">SIS domain-containing protein</fullName>
        <ecNumber evidence="4">3.5.-.-</ecNumber>
    </submittedName>
</protein>
<proteinExistence type="predicted"/>
<dbReference type="Gene3D" id="3.40.50.10490">
    <property type="entry name" value="Glucose-6-phosphate isomerase like protein, domain 1"/>
    <property type="match status" value="2"/>
</dbReference>
<dbReference type="EMBL" id="JBBLZC010000025">
    <property type="protein sequence ID" value="MEK0085312.1"/>
    <property type="molecule type" value="Genomic_DNA"/>
</dbReference>
<keyword evidence="4" id="KW-0378">Hydrolase</keyword>
<dbReference type="Proteomes" id="UP001375743">
    <property type="component" value="Unassembled WGS sequence"/>
</dbReference>
<feature type="domain" description="SIS" evidence="3">
    <location>
        <begin position="194"/>
        <end position="327"/>
    </location>
</feature>
<dbReference type="RefSeq" id="WP_418161161.1">
    <property type="nucleotide sequence ID" value="NZ_JBBLZC010000025.1"/>
</dbReference>
<dbReference type="InterPro" id="IPR001347">
    <property type="entry name" value="SIS_dom"/>
</dbReference>
<evidence type="ECO:0000259" key="3">
    <source>
        <dbReference type="PROSITE" id="PS51464"/>
    </source>
</evidence>
<evidence type="ECO:0000313" key="5">
    <source>
        <dbReference type="Proteomes" id="UP001375743"/>
    </source>
</evidence>
<dbReference type="Pfam" id="PF01380">
    <property type="entry name" value="SIS"/>
    <property type="match status" value="2"/>
</dbReference>
<evidence type="ECO:0000256" key="2">
    <source>
        <dbReference type="ARBA" id="ARBA00022737"/>
    </source>
</evidence>
<organism evidence="4 5">
    <name type="scientific">Benzoatithermus flavus</name>
    <dbReference type="NCBI Taxonomy" id="3108223"/>
    <lineage>
        <taxon>Bacteria</taxon>
        <taxon>Pseudomonadati</taxon>
        <taxon>Pseudomonadota</taxon>
        <taxon>Alphaproteobacteria</taxon>
        <taxon>Geminicoccales</taxon>
        <taxon>Geminicoccaceae</taxon>
        <taxon>Benzoatithermus</taxon>
    </lineage>
</organism>
<keyword evidence="2" id="KW-0677">Repeat</keyword>
<dbReference type="GO" id="GO:0016787">
    <property type="term" value="F:hydrolase activity"/>
    <property type="evidence" value="ECO:0007669"/>
    <property type="project" value="UniProtKB-KW"/>
</dbReference>
<evidence type="ECO:0000313" key="4">
    <source>
        <dbReference type="EMBL" id="MEK0085312.1"/>
    </source>
</evidence>
<evidence type="ECO:0000256" key="1">
    <source>
        <dbReference type="ARBA" id="ARBA00022576"/>
    </source>
</evidence>
<dbReference type="InterPro" id="IPR035466">
    <property type="entry name" value="GlmS/AgaS_SIS"/>
</dbReference>
<reference evidence="4 5" key="1">
    <citation type="submission" date="2024-01" db="EMBL/GenBank/DDBJ databases">
        <title>Multi-omics insights into the function and evolution of sodium benzoate biodegradation pathways in Benzoatithermus flavus gen. nov., sp. nov. from hot spring.</title>
        <authorList>
            <person name="Hu C.-J."/>
            <person name="Li W.-J."/>
        </authorList>
    </citation>
    <scope>NUCLEOTIDE SEQUENCE [LARGE SCALE GENOMIC DNA]</scope>
    <source>
        <strain evidence="4 5">SYSU G07066</strain>
    </source>
</reference>
<name>A0ABU8XVU5_9PROT</name>
<keyword evidence="1" id="KW-0808">Transferase</keyword>
<dbReference type="CDD" id="cd05008">
    <property type="entry name" value="SIS_GlmS_GlmD_1"/>
    <property type="match status" value="1"/>
</dbReference>
<dbReference type="InterPro" id="IPR046348">
    <property type="entry name" value="SIS_dom_sf"/>
</dbReference>
<accession>A0ABU8XVU5</accession>
<dbReference type="EC" id="3.5.-.-" evidence="4"/>